<evidence type="ECO:0000256" key="4">
    <source>
        <dbReference type="ARBA" id="ARBA00023136"/>
    </source>
</evidence>
<dbReference type="OrthoDB" id="630434at2"/>
<dbReference type="InterPro" id="IPR033985">
    <property type="entry name" value="SusD-like_N"/>
</dbReference>
<evidence type="ECO:0000313" key="9">
    <source>
        <dbReference type="Proteomes" id="UP000262142"/>
    </source>
</evidence>
<keyword evidence="4" id="KW-0472">Membrane</keyword>
<dbReference type="SUPFAM" id="SSF48452">
    <property type="entry name" value="TPR-like"/>
    <property type="match status" value="1"/>
</dbReference>
<organism evidence="8 9">
    <name type="scientific">Candidatus Ornithobacterium hominis</name>
    <dbReference type="NCBI Taxonomy" id="2497989"/>
    <lineage>
        <taxon>Bacteria</taxon>
        <taxon>Pseudomonadati</taxon>
        <taxon>Bacteroidota</taxon>
        <taxon>Flavobacteriia</taxon>
        <taxon>Flavobacteriales</taxon>
        <taxon>Weeksellaceae</taxon>
        <taxon>Ornithobacterium</taxon>
    </lineage>
</organism>
<dbReference type="Pfam" id="PF07980">
    <property type="entry name" value="SusD_RagB"/>
    <property type="match status" value="1"/>
</dbReference>
<dbReference type="Proteomes" id="UP000262142">
    <property type="component" value="Unassembled WGS sequence"/>
</dbReference>
<keyword evidence="9" id="KW-1185">Reference proteome</keyword>
<comment type="similarity">
    <text evidence="2">Belongs to the SusD family.</text>
</comment>
<proteinExistence type="inferred from homology"/>
<dbReference type="RefSeq" id="WP_119059272.1">
    <property type="nucleotide sequence ID" value="NZ_UNSC01000003.1"/>
</dbReference>
<dbReference type="Gene3D" id="1.25.40.390">
    <property type="match status" value="1"/>
</dbReference>
<accession>A0A383TZ57</accession>
<feature type="domain" description="SusD-like N-terminal" evidence="7">
    <location>
        <begin position="24"/>
        <end position="223"/>
    </location>
</feature>
<evidence type="ECO:0000259" key="7">
    <source>
        <dbReference type="Pfam" id="PF14322"/>
    </source>
</evidence>
<gene>
    <name evidence="8" type="ORF">SAMEA104719789_00947</name>
</gene>
<keyword evidence="5" id="KW-0998">Cell outer membrane</keyword>
<dbReference type="AlphaFoldDB" id="A0A383TZ57"/>
<name>A0A383TZ57_9FLAO</name>
<dbReference type="EMBL" id="UNSC01000003">
    <property type="protein sequence ID" value="SZD72498.1"/>
    <property type="molecule type" value="Genomic_DNA"/>
</dbReference>
<reference evidence="8 9" key="1">
    <citation type="submission" date="2018-09" db="EMBL/GenBank/DDBJ databases">
        <authorList>
            <consortium name="Pathogen Informatics"/>
        </authorList>
    </citation>
    <scope>NUCLEOTIDE SEQUENCE [LARGE SCALE GENOMIC DNA]</scope>
    <source>
        <strain evidence="8 9">OH-22767</strain>
    </source>
</reference>
<evidence type="ECO:0000259" key="6">
    <source>
        <dbReference type="Pfam" id="PF07980"/>
    </source>
</evidence>
<dbReference type="InterPro" id="IPR012944">
    <property type="entry name" value="SusD_RagB_dom"/>
</dbReference>
<comment type="subcellular location">
    <subcellularLocation>
        <location evidence="1">Cell outer membrane</location>
    </subcellularLocation>
</comment>
<dbReference type="Pfam" id="PF14322">
    <property type="entry name" value="SusD-like_3"/>
    <property type="match status" value="1"/>
</dbReference>
<protein>
    <submittedName>
        <fullName evidence="8">SusD family</fullName>
    </submittedName>
</protein>
<evidence type="ECO:0000313" key="8">
    <source>
        <dbReference type="EMBL" id="SZD72498.1"/>
    </source>
</evidence>
<evidence type="ECO:0000256" key="1">
    <source>
        <dbReference type="ARBA" id="ARBA00004442"/>
    </source>
</evidence>
<evidence type="ECO:0000256" key="2">
    <source>
        <dbReference type="ARBA" id="ARBA00006275"/>
    </source>
</evidence>
<sequence length="442" mass="51516">MNYKKFIIYISIFLIAFGFFSCDDYLDIQPKDRVIPTTLKDYQQLLISAYSAFPVTKSKTELRTDLVNFNDSDASAESYRHFYLWEDTNYDATATEFDYDLLYRVIFYTNEVISNANEKLEESVAKKQLLAEAHALRAYTYFELVNLFSDVYQEGKTQRGVPLVLRMDLEAQFSPASLQEVYAQIHKDLDLAEKLVQIKIFTENQSYHFSQVAINALKSRVYLFQAKWAEALKYAQKVLDEKSDLLDLNHNNEGLLPHQLNSVEQILTLDYAVHNRVSEVAAANDFLIKKYDDEDLRKNLFYKEENNKFQAIKGTKENLRSSFRTGEIYLVKAELQVRTGDLDGAKQTLNSFVNTRKTAEGAKNYAKKINAIQSQEALLKEIFEERIRELAFEGYRWFDLRRYEQKEITHETRGQKATLGANDPRYTIEFPVSAKRENPFLR</sequence>
<keyword evidence="3" id="KW-0732">Signal</keyword>
<evidence type="ECO:0000256" key="3">
    <source>
        <dbReference type="ARBA" id="ARBA00022729"/>
    </source>
</evidence>
<evidence type="ECO:0000256" key="5">
    <source>
        <dbReference type="ARBA" id="ARBA00023237"/>
    </source>
</evidence>
<feature type="domain" description="RagB/SusD" evidence="6">
    <location>
        <begin position="305"/>
        <end position="433"/>
    </location>
</feature>
<dbReference type="GO" id="GO:0009279">
    <property type="term" value="C:cell outer membrane"/>
    <property type="evidence" value="ECO:0007669"/>
    <property type="project" value="UniProtKB-SubCell"/>
</dbReference>
<dbReference type="InterPro" id="IPR011990">
    <property type="entry name" value="TPR-like_helical_dom_sf"/>
</dbReference>
<dbReference type="PROSITE" id="PS51257">
    <property type="entry name" value="PROKAR_LIPOPROTEIN"/>
    <property type="match status" value="1"/>
</dbReference>